<keyword evidence="12" id="KW-1185">Reference proteome</keyword>
<feature type="transmembrane region" description="Helical" evidence="9">
    <location>
        <begin position="58"/>
        <end position="78"/>
    </location>
</feature>
<evidence type="ECO:0000256" key="9">
    <source>
        <dbReference type="RuleBase" id="RU363060"/>
    </source>
</evidence>
<feature type="domain" description="V-ATPase proteolipid subunit C-like" evidence="10">
    <location>
        <begin position="19"/>
        <end position="78"/>
    </location>
</feature>
<gene>
    <name evidence="11" type="ORF">AMSG_04231</name>
</gene>
<dbReference type="RefSeq" id="XP_013759013.1">
    <property type="nucleotide sequence ID" value="XM_013903559.1"/>
</dbReference>
<organism evidence="11 12">
    <name type="scientific">Thecamonas trahens ATCC 50062</name>
    <dbReference type="NCBI Taxonomy" id="461836"/>
    <lineage>
        <taxon>Eukaryota</taxon>
        <taxon>Apusozoa</taxon>
        <taxon>Apusomonadida</taxon>
        <taxon>Apusomonadidae</taxon>
        <taxon>Thecamonas</taxon>
    </lineage>
</organism>
<dbReference type="EMBL" id="GL349449">
    <property type="protein sequence ID" value="KNC47996.1"/>
    <property type="molecule type" value="Genomic_DNA"/>
</dbReference>
<feature type="transmembrane region" description="Helical" evidence="9">
    <location>
        <begin position="130"/>
        <end position="155"/>
    </location>
</feature>
<keyword evidence="3 9" id="KW-0813">Transport</keyword>
<evidence type="ECO:0000256" key="1">
    <source>
        <dbReference type="ARBA" id="ARBA00004141"/>
    </source>
</evidence>
<dbReference type="CDD" id="cd18176">
    <property type="entry name" value="ATP-synt_Vo_c_ATP6C_rpt2"/>
    <property type="match status" value="1"/>
</dbReference>
<dbReference type="InterPro" id="IPR000245">
    <property type="entry name" value="ATPase_proteolipid_csu"/>
</dbReference>
<evidence type="ECO:0000256" key="8">
    <source>
        <dbReference type="ARBA" id="ARBA00023136"/>
    </source>
</evidence>
<keyword evidence="6 9" id="KW-1133">Transmembrane helix</keyword>
<dbReference type="AlphaFoldDB" id="A0A0L0D7D0"/>
<dbReference type="STRING" id="461836.A0A0L0D7D0"/>
<dbReference type="PRINTS" id="PR00122">
    <property type="entry name" value="VACATPASE"/>
</dbReference>
<keyword evidence="9" id="KW-0926">Vacuole</keyword>
<evidence type="ECO:0000313" key="12">
    <source>
        <dbReference type="Proteomes" id="UP000054408"/>
    </source>
</evidence>
<keyword evidence="5 9" id="KW-0375">Hydrogen ion transport</keyword>
<dbReference type="Pfam" id="PF00137">
    <property type="entry name" value="ATP-synt_C"/>
    <property type="match status" value="2"/>
</dbReference>
<dbReference type="GO" id="GO:0046961">
    <property type="term" value="F:proton-transporting ATPase activity, rotational mechanism"/>
    <property type="evidence" value="ECO:0007669"/>
    <property type="project" value="InterPro"/>
</dbReference>
<protein>
    <recommendedName>
        <fullName evidence="9">V-type proton ATPase proteolipid subunit</fullName>
    </recommendedName>
</protein>
<dbReference type="CDD" id="cd18175">
    <property type="entry name" value="ATP-synt_Vo_c_ATP6C_rpt1"/>
    <property type="match status" value="1"/>
</dbReference>
<evidence type="ECO:0000256" key="3">
    <source>
        <dbReference type="ARBA" id="ARBA00022448"/>
    </source>
</evidence>
<dbReference type="GO" id="GO:0033179">
    <property type="term" value="C:proton-transporting V-type ATPase, V0 domain"/>
    <property type="evidence" value="ECO:0007669"/>
    <property type="project" value="InterPro"/>
</dbReference>
<reference evidence="11 12" key="1">
    <citation type="submission" date="2010-05" db="EMBL/GenBank/DDBJ databases">
        <title>The Genome Sequence of Thecamonas trahens ATCC 50062.</title>
        <authorList>
            <consortium name="The Broad Institute Genome Sequencing Platform"/>
            <person name="Russ C."/>
            <person name="Cuomo C."/>
            <person name="Shea T."/>
            <person name="Young S.K."/>
            <person name="Zeng Q."/>
            <person name="Koehrsen M."/>
            <person name="Haas B."/>
            <person name="Borodovsky M."/>
            <person name="Guigo R."/>
            <person name="Alvarado L."/>
            <person name="Berlin A."/>
            <person name="Bochicchio J."/>
            <person name="Borenstein D."/>
            <person name="Chapman S."/>
            <person name="Chen Z."/>
            <person name="Freedman E."/>
            <person name="Gellesch M."/>
            <person name="Goldberg J."/>
            <person name="Griggs A."/>
            <person name="Gujja S."/>
            <person name="Heilman E."/>
            <person name="Heiman D."/>
            <person name="Hepburn T."/>
            <person name="Howarth C."/>
            <person name="Jen D."/>
            <person name="Larson L."/>
            <person name="Mehta T."/>
            <person name="Park D."/>
            <person name="Pearson M."/>
            <person name="Roberts A."/>
            <person name="Saif S."/>
            <person name="Shenoy N."/>
            <person name="Sisk P."/>
            <person name="Stolte C."/>
            <person name="Sykes S."/>
            <person name="Thomson T."/>
            <person name="Walk T."/>
            <person name="White J."/>
            <person name="Yandava C."/>
            <person name="Burger G."/>
            <person name="Gray M.W."/>
            <person name="Holland P.W.H."/>
            <person name="King N."/>
            <person name="Lang F.B.F."/>
            <person name="Roger A.J."/>
            <person name="Ruiz-Trillo I."/>
            <person name="Lander E."/>
            <person name="Nusbaum C."/>
        </authorList>
    </citation>
    <scope>NUCLEOTIDE SEQUENCE [LARGE SCALE GENOMIC DNA]</scope>
    <source>
        <strain evidence="11 12">ATCC 50062</strain>
    </source>
</reference>
<keyword evidence="7 9" id="KW-0406">Ion transport</keyword>
<feature type="transmembrane region" description="Helical" evidence="9">
    <location>
        <begin position="15"/>
        <end position="37"/>
    </location>
</feature>
<dbReference type="SUPFAM" id="SSF81333">
    <property type="entry name" value="F1F0 ATP synthase subunit C"/>
    <property type="match status" value="2"/>
</dbReference>
<dbReference type="GeneID" id="25563784"/>
<comment type="similarity">
    <text evidence="2 9">Belongs to the V-ATPase proteolipid subunit family.</text>
</comment>
<dbReference type="GO" id="GO:0005774">
    <property type="term" value="C:vacuolar membrane"/>
    <property type="evidence" value="ECO:0007669"/>
    <property type="project" value="UniProtKB-SubCell"/>
</dbReference>
<dbReference type="OrthoDB" id="1744869at2759"/>
<dbReference type="FunFam" id="1.20.120.610:FF:000001">
    <property type="entry name" value="V-type proton ATPase proteolipid subunit"/>
    <property type="match status" value="1"/>
</dbReference>
<keyword evidence="8 9" id="KW-0472">Membrane</keyword>
<feature type="domain" description="V-ATPase proteolipid subunit C-like" evidence="10">
    <location>
        <begin position="96"/>
        <end position="155"/>
    </location>
</feature>
<comment type="subcellular location">
    <subcellularLocation>
        <location evidence="1">Membrane</location>
        <topology evidence="1">Multi-pass membrane protein</topology>
    </subcellularLocation>
    <subcellularLocation>
        <location evidence="9">Vacuole membrane</location>
        <topology evidence="9">Multi-pass membrane protein</topology>
    </subcellularLocation>
</comment>
<name>A0A0L0D7D0_THETB</name>
<evidence type="ECO:0000256" key="6">
    <source>
        <dbReference type="ARBA" id="ARBA00022989"/>
    </source>
</evidence>
<evidence type="ECO:0000256" key="5">
    <source>
        <dbReference type="ARBA" id="ARBA00022781"/>
    </source>
</evidence>
<dbReference type="OMA" id="MGVMKPD"/>
<keyword evidence="4 9" id="KW-0812">Transmembrane</keyword>
<dbReference type="eggNOG" id="KOG0232">
    <property type="taxonomic scope" value="Eukaryota"/>
</dbReference>
<dbReference type="InterPro" id="IPR011555">
    <property type="entry name" value="ATPase_proteolipid_su_C_euk"/>
</dbReference>
<evidence type="ECO:0000256" key="4">
    <source>
        <dbReference type="ARBA" id="ARBA00022692"/>
    </source>
</evidence>
<dbReference type="InterPro" id="IPR002379">
    <property type="entry name" value="ATPase_proteolipid_c-like_dom"/>
</dbReference>
<dbReference type="PANTHER" id="PTHR10263">
    <property type="entry name" value="V-TYPE PROTON ATPASE PROTEOLIPID SUBUNIT"/>
    <property type="match status" value="1"/>
</dbReference>
<evidence type="ECO:0000313" key="11">
    <source>
        <dbReference type="EMBL" id="KNC47996.1"/>
    </source>
</evidence>
<evidence type="ECO:0000256" key="7">
    <source>
        <dbReference type="ARBA" id="ARBA00023065"/>
    </source>
</evidence>
<sequence>MASLPEIACDPSAPFFGSMGAAAAISLGCLGAAYGTAKSSIGISAVGVLKPELIMRSIIPVVMAGIVGIYGLIVSIIISTSMKPATYPDASGYIDLGAGLAVGLAGLASGMCIGIVGDSGVRAFAQQPRVYVTLILILIFAEALGLYGLIVAIVMGGQKPQTGSFKCVTSN</sequence>
<evidence type="ECO:0000259" key="10">
    <source>
        <dbReference type="Pfam" id="PF00137"/>
    </source>
</evidence>
<dbReference type="Gene3D" id="1.20.120.610">
    <property type="entry name" value="lithium bound rotor ring of v- atpase"/>
    <property type="match status" value="1"/>
</dbReference>
<evidence type="ECO:0000256" key="2">
    <source>
        <dbReference type="ARBA" id="ARBA00007296"/>
    </source>
</evidence>
<dbReference type="NCBIfam" id="TIGR01100">
    <property type="entry name" value="V_ATP_synt_C"/>
    <property type="match status" value="1"/>
</dbReference>
<accession>A0A0L0D7D0</accession>
<feature type="transmembrane region" description="Helical" evidence="9">
    <location>
        <begin position="98"/>
        <end position="118"/>
    </location>
</feature>
<proteinExistence type="inferred from homology"/>
<dbReference type="Proteomes" id="UP000054408">
    <property type="component" value="Unassembled WGS sequence"/>
</dbReference>
<dbReference type="InterPro" id="IPR035921">
    <property type="entry name" value="F/V-ATP_Csub_sf"/>
</dbReference>